<keyword evidence="2" id="KW-1185">Reference proteome</keyword>
<organism evidence="1 2">
    <name type="scientific">Ambrosiozyma monospora</name>
    <name type="common">Yeast</name>
    <name type="synonym">Endomycopsis monosporus</name>
    <dbReference type="NCBI Taxonomy" id="43982"/>
    <lineage>
        <taxon>Eukaryota</taxon>
        <taxon>Fungi</taxon>
        <taxon>Dikarya</taxon>
        <taxon>Ascomycota</taxon>
        <taxon>Saccharomycotina</taxon>
        <taxon>Pichiomycetes</taxon>
        <taxon>Pichiales</taxon>
        <taxon>Pichiaceae</taxon>
        <taxon>Ambrosiozyma</taxon>
    </lineage>
</organism>
<dbReference type="Proteomes" id="UP001165064">
    <property type="component" value="Unassembled WGS sequence"/>
</dbReference>
<evidence type="ECO:0000313" key="1">
    <source>
        <dbReference type="EMBL" id="GME91762.1"/>
    </source>
</evidence>
<dbReference type="EMBL" id="BSXS01008194">
    <property type="protein sequence ID" value="GME91762.1"/>
    <property type="molecule type" value="Genomic_DNA"/>
</dbReference>
<comment type="caution">
    <text evidence="1">The sequence shown here is derived from an EMBL/GenBank/DDBJ whole genome shotgun (WGS) entry which is preliminary data.</text>
</comment>
<proteinExistence type="predicted"/>
<protein>
    <submittedName>
        <fullName evidence="1">Unnamed protein product</fullName>
    </submittedName>
</protein>
<evidence type="ECO:0000313" key="2">
    <source>
        <dbReference type="Proteomes" id="UP001165064"/>
    </source>
</evidence>
<sequence length="192" mass="22481">MSIPAFNINTKSNHIKQILLVSVYLISLWIAHRVTKVVMSPTNTWYRESENESINKIITEFKSTYPSYSTRNANPFNPVTTYNRLQSKFPYLAHYENDNNHTKSTIPKTIHQFTDFVSKTEDEDGKTTTAYQLKLTWASLNPNYEVKQWETQDLINFVEENFKTTIPEIHEAFNLLLPPSYQSQWVIHKSKS</sequence>
<name>A0ACB5TNF5_AMBMO</name>
<gene>
    <name evidence="1" type="ORF">Amon02_000897300</name>
</gene>
<reference evidence="1" key="1">
    <citation type="submission" date="2023-04" db="EMBL/GenBank/DDBJ databases">
        <title>Ambrosiozyma monospora NBRC 10751.</title>
        <authorList>
            <person name="Ichikawa N."/>
            <person name="Sato H."/>
            <person name="Tonouchi N."/>
        </authorList>
    </citation>
    <scope>NUCLEOTIDE SEQUENCE</scope>
    <source>
        <strain evidence="1">NBRC 10751</strain>
    </source>
</reference>
<accession>A0ACB5TNF5</accession>